<evidence type="ECO:0000256" key="7">
    <source>
        <dbReference type="SAM" id="MobiDB-lite"/>
    </source>
</evidence>
<dbReference type="Gene3D" id="3.20.20.80">
    <property type="entry name" value="Glycosidases"/>
    <property type="match status" value="1"/>
</dbReference>
<name>A0AA38SPH8_9ASTR</name>
<evidence type="ECO:0000256" key="4">
    <source>
        <dbReference type="ARBA" id="ARBA00023157"/>
    </source>
</evidence>
<accession>A0AA38SPH8</accession>
<feature type="compositionally biased region" description="Basic and acidic residues" evidence="7">
    <location>
        <begin position="11"/>
        <end position="23"/>
    </location>
</feature>
<evidence type="ECO:0000256" key="3">
    <source>
        <dbReference type="ARBA" id="ARBA00023024"/>
    </source>
</evidence>
<dbReference type="GO" id="GO:0005576">
    <property type="term" value="C:extracellular region"/>
    <property type="evidence" value="ECO:0007669"/>
    <property type="project" value="TreeGrafter"/>
</dbReference>
<organism evidence="9 10">
    <name type="scientific">Centaurea solstitialis</name>
    <name type="common">yellow star-thistle</name>
    <dbReference type="NCBI Taxonomy" id="347529"/>
    <lineage>
        <taxon>Eukaryota</taxon>
        <taxon>Viridiplantae</taxon>
        <taxon>Streptophyta</taxon>
        <taxon>Embryophyta</taxon>
        <taxon>Tracheophyta</taxon>
        <taxon>Spermatophyta</taxon>
        <taxon>Magnoliopsida</taxon>
        <taxon>eudicotyledons</taxon>
        <taxon>Gunneridae</taxon>
        <taxon>Pentapetalae</taxon>
        <taxon>asterids</taxon>
        <taxon>campanulids</taxon>
        <taxon>Asterales</taxon>
        <taxon>Asteraceae</taxon>
        <taxon>Carduoideae</taxon>
        <taxon>Cardueae</taxon>
        <taxon>Centaureinae</taxon>
        <taxon>Centaurea</taxon>
    </lineage>
</organism>
<dbReference type="InterPro" id="IPR001223">
    <property type="entry name" value="Glyco_hydro18_cat"/>
</dbReference>
<dbReference type="GO" id="GO:0006032">
    <property type="term" value="P:chitin catabolic process"/>
    <property type="evidence" value="ECO:0007669"/>
    <property type="project" value="UniProtKB-KW"/>
</dbReference>
<dbReference type="PROSITE" id="PS51910">
    <property type="entry name" value="GH18_2"/>
    <property type="match status" value="1"/>
</dbReference>
<dbReference type="Proteomes" id="UP001172457">
    <property type="component" value="Chromosome 7"/>
</dbReference>
<dbReference type="GO" id="GO:0008843">
    <property type="term" value="F:endochitinase activity"/>
    <property type="evidence" value="ECO:0007669"/>
    <property type="project" value="UniProtKB-EC"/>
</dbReference>
<keyword evidence="10" id="KW-1185">Reference proteome</keyword>
<gene>
    <name evidence="9" type="ORF">OSB04_026471</name>
</gene>
<dbReference type="GO" id="GO:0000272">
    <property type="term" value="P:polysaccharide catabolic process"/>
    <property type="evidence" value="ECO:0007669"/>
    <property type="project" value="UniProtKB-KW"/>
</dbReference>
<protein>
    <recommendedName>
        <fullName evidence="8">GH18 domain-containing protein</fullName>
    </recommendedName>
</protein>
<dbReference type="PANTHER" id="PTHR45708:SF22">
    <property type="entry name" value="ACIDIC ENDOCHITINASE"/>
    <property type="match status" value="1"/>
</dbReference>
<reference evidence="9" key="1">
    <citation type="submission" date="2023-03" db="EMBL/GenBank/DDBJ databases">
        <title>Chromosome-scale reference genome and RAD-based genetic map of yellow starthistle (Centaurea solstitialis) reveal putative structural variation and QTLs associated with invader traits.</title>
        <authorList>
            <person name="Reatini B."/>
            <person name="Cang F.A."/>
            <person name="Jiang Q."/>
            <person name="Mckibben M.T.W."/>
            <person name="Barker M.S."/>
            <person name="Rieseberg L.H."/>
            <person name="Dlugosch K.M."/>
        </authorList>
    </citation>
    <scope>NUCLEOTIDE SEQUENCE</scope>
    <source>
        <strain evidence="9">CAN-66</strain>
        <tissue evidence="9">Leaf</tissue>
    </source>
</reference>
<keyword evidence="4" id="KW-1015">Disulfide bond</keyword>
<keyword evidence="5" id="KW-0119">Carbohydrate metabolism</keyword>
<feature type="compositionally biased region" description="Polar residues" evidence="7">
    <location>
        <begin position="1"/>
        <end position="10"/>
    </location>
</feature>
<evidence type="ECO:0000313" key="9">
    <source>
        <dbReference type="EMBL" id="KAJ9539965.1"/>
    </source>
</evidence>
<comment type="caution">
    <text evidence="9">The sequence shown here is derived from an EMBL/GenBank/DDBJ whole genome shotgun (WGS) entry which is preliminary data.</text>
</comment>
<keyword evidence="6" id="KW-0624">Polysaccharide degradation</keyword>
<evidence type="ECO:0000256" key="1">
    <source>
        <dbReference type="ARBA" id="ARBA00000822"/>
    </source>
</evidence>
<dbReference type="PANTHER" id="PTHR45708">
    <property type="entry name" value="ENDOCHITINASE"/>
    <property type="match status" value="1"/>
</dbReference>
<evidence type="ECO:0000259" key="8">
    <source>
        <dbReference type="PROSITE" id="PS51910"/>
    </source>
</evidence>
<comment type="catalytic activity">
    <reaction evidence="1">
        <text>Random endo-hydrolysis of N-acetyl-beta-D-glucosaminide (1-&gt;4)-beta-linkages in chitin and chitodextrins.</text>
        <dbReference type="EC" id="3.2.1.14"/>
    </reaction>
</comment>
<evidence type="ECO:0000313" key="10">
    <source>
        <dbReference type="Proteomes" id="UP001172457"/>
    </source>
</evidence>
<evidence type="ECO:0000256" key="6">
    <source>
        <dbReference type="ARBA" id="ARBA00023326"/>
    </source>
</evidence>
<feature type="domain" description="GH18" evidence="8">
    <location>
        <begin position="1"/>
        <end position="134"/>
    </location>
</feature>
<evidence type="ECO:0000256" key="5">
    <source>
        <dbReference type="ARBA" id="ARBA00023277"/>
    </source>
</evidence>
<dbReference type="SUPFAM" id="SSF51445">
    <property type="entry name" value="(Trans)glycosidases"/>
    <property type="match status" value="1"/>
</dbReference>
<sequence length="134" mass="14938">MWDIDSLQQDSGKKVEGKSAADGDKDEMDMDTNDALPKFYLIMLYLFDCIWVHCYNNGQCEYGANADALLARWNQWTQVHSPQIFLGLPAATGAAGSEYMPSDVLTSQVLPQINGSPKYGGLMLWDSFFDQQNG</sequence>
<keyword evidence="3" id="KW-0146">Chitin degradation</keyword>
<dbReference type="EMBL" id="JARYMX010000007">
    <property type="protein sequence ID" value="KAJ9539965.1"/>
    <property type="molecule type" value="Genomic_DNA"/>
</dbReference>
<proteinExistence type="predicted"/>
<dbReference type="InterPro" id="IPR017853">
    <property type="entry name" value="GH"/>
</dbReference>
<keyword evidence="2" id="KW-0732">Signal</keyword>
<dbReference type="AlphaFoldDB" id="A0AA38SPH8"/>
<feature type="region of interest" description="Disordered" evidence="7">
    <location>
        <begin position="1"/>
        <end position="28"/>
    </location>
</feature>
<evidence type="ECO:0000256" key="2">
    <source>
        <dbReference type="ARBA" id="ARBA00022729"/>
    </source>
</evidence>
<dbReference type="InterPro" id="IPR050542">
    <property type="entry name" value="Glycosyl_Hydrlase18_Chitinase"/>
</dbReference>